<dbReference type="GO" id="GO:0071949">
    <property type="term" value="F:FAD binding"/>
    <property type="evidence" value="ECO:0007669"/>
    <property type="project" value="InterPro"/>
</dbReference>
<organism evidence="7 8">
    <name type="scientific">Petromyces alliaceus</name>
    <name type="common">Aspergillus alliaceus</name>
    <dbReference type="NCBI Taxonomy" id="209559"/>
    <lineage>
        <taxon>Eukaryota</taxon>
        <taxon>Fungi</taxon>
        <taxon>Dikarya</taxon>
        <taxon>Ascomycota</taxon>
        <taxon>Pezizomycotina</taxon>
        <taxon>Eurotiomycetes</taxon>
        <taxon>Eurotiomycetidae</taxon>
        <taxon>Eurotiales</taxon>
        <taxon>Aspergillaceae</taxon>
        <taxon>Aspergillus</taxon>
        <taxon>Aspergillus subgen. Circumdati</taxon>
    </lineage>
</organism>
<feature type="transmembrane region" description="Helical" evidence="5">
    <location>
        <begin position="770"/>
        <end position="793"/>
    </location>
</feature>
<dbReference type="SUPFAM" id="SSF51905">
    <property type="entry name" value="FAD/NAD(P)-binding domain"/>
    <property type="match status" value="1"/>
</dbReference>
<evidence type="ECO:0000259" key="6">
    <source>
        <dbReference type="Pfam" id="PF01494"/>
    </source>
</evidence>
<reference evidence="7 8" key="1">
    <citation type="submission" date="2019-04" db="EMBL/GenBank/DDBJ databases">
        <title>Aspergillus burnettii sp. nov., novel species from soil in southeast Queensland.</title>
        <authorList>
            <person name="Gilchrist C.L.M."/>
            <person name="Pitt J.I."/>
            <person name="Lange L."/>
            <person name="Lacey H.J."/>
            <person name="Vuong D."/>
            <person name="Midgley D.J."/>
            <person name="Greenfield P."/>
            <person name="Bradbury M."/>
            <person name="Lacey E."/>
            <person name="Busk P.K."/>
            <person name="Pilgaard B."/>
            <person name="Chooi Y.H."/>
            <person name="Piggott A.M."/>
        </authorList>
    </citation>
    <scope>NUCLEOTIDE SEQUENCE [LARGE SCALE GENOMIC DNA]</scope>
    <source>
        <strain evidence="7 8">FRR 5400</strain>
    </source>
</reference>
<evidence type="ECO:0000256" key="2">
    <source>
        <dbReference type="ARBA" id="ARBA00022630"/>
    </source>
</evidence>
<dbReference type="Gene3D" id="3.50.50.60">
    <property type="entry name" value="FAD/NAD(P)-binding domain"/>
    <property type="match status" value="1"/>
</dbReference>
<dbReference type="InterPro" id="IPR036188">
    <property type="entry name" value="FAD/NAD-bd_sf"/>
</dbReference>
<keyword evidence="8" id="KW-1185">Reference proteome</keyword>
<evidence type="ECO:0000256" key="1">
    <source>
        <dbReference type="ARBA" id="ARBA00007992"/>
    </source>
</evidence>
<keyword evidence="3" id="KW-0274">FAD</keyword>
<proteinExistence type="inferred from homology"/>
<name>A0A8H6E7G2_PETAA</name>
<dbReference type="AlphaFoldDB" id="A0A8H6E7G2"/>
<evidence type="ECO:0000256" key="3">
    <source>
        <dbReference type="ARBA" id="ARBA00022827"/>
    </source>
</evidence>
<dbReference type="PANTHER" id="PTHR47356:SF2">
    <property type="entry name" value="FAD-BINDING DOMAIN-CONTAINING PROTEIN-RELATED"/>
    <property type="match status" value="1"/>
</dbReference>
<keyword evidence="4" id="KW-0560">Oxidoreductase</keyword>
<dbReference type="InterPro" id="IPR050562">
    <property type="entry name" value="FAD_mOase_fung"/>
</dbReference>
<protein>
    <recommendedName>
        <fullName evidence="6">FAD-binding domain-containing protein</fullName>
    </recommendedName>
</protein>
<feature type="transmembrane region" description="Helical" evidence="5">
    <location>
        <begin position="597"/>
        <end position="618"/>
    </location>
</feature>
<evidence type="ECO:0000256" key="5">
    <source>
        <dbReference type="SAM" id="Phobius"/>
    </source>
</evidence>
<dbReference type="EMBL" id="SPNV01000077">
    <property type="protein sequence ID" value="KAF5862307.1"/>
    <property type="molecule type" value="Genomic_DNA"/>
</dbReference>
<evidence type="ECO:0000256" key="4">
    <source>
        <dbReference type="ARBA" id="ARBA00023002"/>
    </source>
</evidence>
<dbReference type="Proteomes" id="UP000541154">
    <property type="component" value="Unassembled WGS sequence"/>
</dbReference>
<keyword evidence="5" id="KW-1133">Transmembrane helix</keyword>
<keyword evidence="2" id="KW-0285">Flavoprotein</keyword>
<evidence type="ECO:0000313" key="8">
    <source>
        <dbReference type="Proteomes" id="UP000541154"/>
    </source>
</evidence>
<keyword evidence="5" id="KW-0472">Membrane</keyword>
<dbReference type="InterPro" id="IPR002938">
    <property type="entry name" value="FAD-bd"/>
</dbReference>
<dbReference type="GO" id="GO:0004497">
    <property type="term" value="F:monooxygenase activity"/>
    <property type="evidence" value="ECO:0007669"/>
    <property type="project" value="InterPro"/>
</dbReference>
<sequence>MASNGLKVIIAGGGVAGLTLANMLEKFDIDFVILEGYSQIAPPVGASIGLFPNGLRILDQLGCYETIQGLFSQKLEKAHSRDKNGKITSTLHFMFEHLERRHGYGLLFLDREQLLQILHDQIRHKDRILLNKKVTGIDLIDQGVKVSAADGSVFTGTIVVGADGIHSNVRSLMVSLGNELQSGYFPPNEEGHIPCYYRCSFGIAQHVPGWISGEQHFVTGRGQSQLVVSGPEDRVYWFLFDRLPETKYGTDIPKYGKDDEAEFVKRNYHLPITTEISFGQVFDKRLSSTLTALHEGVFQTWFFRRIITLEDSAHKPNPIGGQGANGAMESCAEFLNAILRKKDSRDGSLTNLTDQDIEDIFTETQAARHNRAEMIVRHSHEVQALNAFENPLVSTIIGSLVQPLAGDEYILNRLGQVFVHAATVHKLHIPDRQRAIPFADELPAKPISKATSGFVRYAFIGKMGVVLVVTEKPFRIPFPKLHGWRESDDIIISRLGRTPASGFLNTLMSVLSVPILDTNPAARLHLLNFLPQFISPLLIYTIEGYRMGNQRNILALPILFTAGMQVQGIGRMALVHAILSALYIHQETTGRVVPKRVAISLGPALTLGFILPTIMVFAQTPNLRAWQNWMALWQFAPPLVNVLTAVLSVGLGRWQRSEGAQENSPGGFHRYEKDDVPILNSAYTYAFVVQATVHVATLAYAWSHPDISIANAFFGLPNPFRAQWNIVSLSKQVATFFRYDGATALAAYVGGNLYSIWDLRRLGYIETRTGIKAALGVVAGVFIAGLGATWAALWSWREDKIANIGT</sequence>
<dbReference type="PRINTS" id="PR00420">
    <property type="entry name" value="RNGMNOXGNASE"/>
</dbReference>
<comment type="similarity">
    <text evidence="1">Belongs to the paxM FAD-dependent monooxygenase family.</text>
</comment>
<feature type="transmembrane region" description="Helical" evidence="5">
    <location>
        <begin position="630"/>
        <end position="651"/>
    </location>
</feature>
<feature type="domain" description="FAD-binding" evidence="6">
    <location>
        <begin position="7"/>
        <end position="171"/>
    </location>
</feature>
<dbReference type="Pfam" id="PF01494">
    <property type="entry name" value="FAD_binding_3"/>
    <property type="match status" value="1"/>
</dbReference>
<dbReference type="PANTHER" id="PTHR47356">
    <property type="entry name" value="FAD-DEPENDENT MONOOXYGENASE ASQG-RELATED"/>
    <property type="match status" value="1"/>
</dbReference>
<accession>A0A8H6E7G2</accession>
<keyword evidence="5" id="KW-0812">Transmembrane</keyword>
<gene>
    <name evidence="7" type="ORF">ETB97_011831</name>
</gene>
<evidence type="ECO:0000313" key="7">
    <source>
        <dbReference type="EMBL" id="KAF5862307.1"/>
    </source>
</evidence>
<comment type="caution">
    <text evidence="7">The sequence shown here is derived from an EMBL/GenBank/DDBJ whole genome shotgun (WGS) entry which is preliminary data.</text>
</comment>
<feature type="transmembrane region" description="Helical" evidence="5">
    <location>
        <begin position="568"/>
        <end position="585"/>
    </location>
</feature>